<dbReference type="Gene3D" id="2.40.30.10">
    <property type="entry name" value="Translation factors"/>
    <property type="match status" value="2"/>
</dbReference>
<evidence type="ECO:0000313" key="6">
    <source>
        <dbReference type="Proteomes" id="UP000594638"/>
    </source>
</evidence>
<dbReference type="InterPro" id="IPR009000">
    <property type="entry name" value="Transl_B-barrel_sf"/>
</dbReference>
<evidence type="ECO:0000256" key="4">
    <source>
        <dbReference type="ARBA" id="ARBA00035209"/>
    </source>
</evidence>
<evidence type="ECO:0000313" key="5">
    <source>
        <dbReference type="EMBL" id="CAA3033280.1"/>
    </source>
</evidence>
<dbReference type="SUPFAM" id="SSF50447">
    <property type="entry name" value="Translation proteins"/>
    <property type="match status" value="1"/>
</dbReference>
<organism evidence="5 6">
    <name type="scientific">Olea europaea subsp. europaea</name>
    <dbReference type="NCBI Taxonomy" id="158383"/>
    <lineage>
        <taxon>Eukaryota</taxon>
        <taxon>Viridiplantae</taxon>
        <taxon>Streptophyta</taxon>
        <taxon>Embryophyta</taxon>
        <taxon>Tracheophyta</taxon>
        <taxon>Spermatophyta</taxon>
        <taxon>Magnoliopsida</taxon>
        <taxon>eudicotyledons</taxon>
        <taxon>Gunneridae</taxon>
        <taxon>Pentapetalae</taxon>
        <taxon>asterids</taxon>
        <taxon>lamiids</taxon>
        <taxon>Lamiales</taxon>
        <taxon>Oleaceae</taxon>
        <taxon>Oleeae</taxon>
        <taxon>Olea</taxon>
    </lineage>
</organism>
<evidence type="ECO:0000256" key="2">
    <source>
        <dbReference type="ARBA" id="ARBA00022980"/>
    </source>
</evidence>
<keyword evidence="2" id="KW-0689">Ribosomal protein</keyword>
<dbReference type="GO" id="GO:0003735">
    <property type="term" value="F:structural constituent of ribosome"/>
    <property type="evidence" value="ECO:0007669"/>
    <property type="project" value="InterPro"/>
</dbReference>
<dbReference type="InterPro" id="IPR019927">
    <property type="entry name" value="Ribosomal_uL3_bac/org-type"/>
</dbReference>
<reference evidence="5 6" key="1">
    <citation type="submission" date="2019-12" db="EMBL/GenBank/DDBJ databases">
        <authorList>
            <person name="Alioto T."/>
            <person name="Alioto T."/>
            <person name="Gomez Garrido J."/>
        </authorList>
    </citation>
    <scope>NUCLEOTIDE SEQUENCE [LARGE SCALE GENOMIC DNA]</scope>
</reference>
<feature type="non-terminal residue" evidence="5">
    <location>
        <position position="1"/>
    </location>
</feature>
<dbReference type="Pfam" id="PF00297">
    <property type="entry name" value="Ribosomal_L3"/>
    <property type="match status" value="1"/>
</dbReference>
<name>A0A8S0VPE1_OLEEU</name>
<dbReference type="GO" id="GO:0005762">
    <property type="term" value="C:mitochondrial large ribosomal subunit"/>
    <property type="evidence" value="ECO:0007669"/>
    <property type="project" value="TreeGrafter"/>
</dbReference>
<gene>
    <name evidence="5" type="ORF">OLEA9_A072879</name>
</gene>
<dbReference type="Proteomes" id="UP000594638">
    <property type="component" value="Unassembled WGS sequence"/>
</dbReference>
<dbReference type="PANTHER" id="PTHR11229">
    <property type="entry name" value="50S RIBOSOMAL PROTEIN L3"/>
    <property type="match status" value="1"/>
</dbReference>
<dbReference type="OrthoDB" id="274683at2759"/>
<comment type="similarity">
    <text evidence="1">Belongs to the universal ribosomal protein uL3 family.</text>
</comment>
<dbReference type="GO" id="GO:0006412">
    <property type="term" value="P:translation"/>
    <property type="evidence" value="ECO:0007669"/>
    <property type="project" value="InterPro"/>
</dbReference>
<evidence type="ECO:0000256" key="3">
    <source>
        <dbReference type="ARBA" id="ARBA00023274"/>
    </source>
</evidence>
<dbReference type="InterPro" id="IPR000597">
    <property type="entry name" value="Ribosomal_uL3"/>
</dbReference>
<protein>
    <recommendedName>
        <fullName evidence="4">Large ribosomal subunit protein uL3m</fullName>
    </recommendedName>
</protein>
<comment type="caution">
    <text evidence="5">The sequence shown here is derived from an EMBL/GenBank/DDBJ whole genome shotgun (WGS) entry which is preliminary data.</text>
</comment>
<dbReference type="EMBL" id="CACTIH010010118">
    <property type="protein sequence ID" value="CAA3033280.1"/>
    <property type="molecule type" value="Genomic_DNA"/>
</dbReference>
<keyword evidence="3" id="KW-0687">Ribonucleoprotein</keyword>
<sequence>EKYPLAQGTSPLKKEPWNVSEQTFTNDTQRIGVIARKLGKFPMWTKSGRKQMTTCLMVSDNHVIKYHSPEEFAQIGRPLCRKRYAGLGCAIVGSDSQDPRLFTAEYNGLFNESGVMTKKKLTRFFITHNARVEPGTPLLASHWRPGMFVDIYGTSNYHGFVGLRRRFRMKLGQAGHGATKSHNRIGSIGRGRKWCGPLKGRRMPGPMGHERVIMPGLRIWRINTKHNLLFVQGPGIPGAIGSYVNVMDSRMPQKTLGELKVTPPFPTATLEENSKLDAELFHEEAHKPDDPTLVFEVSEEEKRAAALAARKFGKAKTAQKSR</sequence>
<evidence type="ECO:0000256" key="1">
    <source>
        <dbReference type="ARBA" id="ARBA00006540"/>
    </source>
</evidence>
<dbReference type="Gramene" id="OE9A072879T1">
    <property type="protein sequence ID" value="OE9A072879C1"/>
    <property type="gene ID" value="OE9A072879"/>
</dbReference>
<proteinExistence type="inferred from homology"/>
<accession>A0A8S0VPE1</accession>
<keyword evidence="6" id="KW-1185">Reference proteome</keyword>
<dbReference type="AlphaFoldDB" id="A0A8S0VPE1"/>
<dbReference type="PANTHER" id="PTHR11229:SF8">
    <property type="entry name" value="LARGE RIBOSOMAL SUBUNIT PROTEIN UL3M"/>
    <property type="match status" value="1"/>
</dbReference>